<dbReference type="EMBL" id="LGRX02014404">
    <property type="protein sequence ID" value="KAK3264689.1"/>
    <property type="molecule type" value="Genomic_DNA"/>
</dbReference>
<name>A0AAE0FRK4_9CHLO</name>
<reference evidence="3" key="2">
    <citation type="submission" date="2023-06" db="EMBL/GenBank/DDBJ databases">
        <title>Long-read-based genome assembly of the green algal bacterivore Cymbomonas tetramitiformis.</title>
        <authorList>
            <person name="Gyaltshen Y."/>
            <person name="Rozenberg A."/>
            <person name="Paasch A."/>
            <person name="Burns J.A."/>
            <person name="Warring S."/>
            <person name="Larson R."/>
            <person name="Maurer-Alcala X."/>
            <person name="Dacks J."/>
            <person name="Kim E."/>
        </authorList>
    </citation>
    <scope>NUCLEOTIDE SEQUENCE</scope>
    <source>
        <strain evidence="3">PLY_AMNH</strain>
    </source>
</reference>
<evidence type="ECO:0000313" key="3">
    <source>
        <dbReference type="EMBL" id="KAK3264689.1"/>
    </source>
</evidence>
<accession>A0AAE0FRK4</accession>
<evidence type="ECO:0000256" key="1">
    <source>
        <dbReference type="SAM" id="MobiDB-lite"/>
    </source>
</evidence>
<keyword evidence="4" id="KW-1185">Reference proteome</keyword>
<evidence type="ECO:0000313" key="2">
    <source>
        <dbReference type="EMBL" id="KAK3252763.1"/>
    </source>
</evidence>
<feature type="region of interest" description="Disordered" evidence="1">
    <location>
        <begin position="185"/>
        <end position="209"/>
    </location>
</feature>
<protein>
    <submittedName>
        <fullName evidence="3">Uncharacterized protein</fullName>
    </submittedName>
</protein>
<dbReference type="AlphaFoldDB" id="A0AAE0FRK4"/>
<proteinExistence type="predicted"/>
<comment type="caution">
    <text evidence="3">The sequence shown here is derived from an EMBL/GenBank/DDBJ whole genome shotgun (WGS) entry which is preliminary data.</text>
</comment>
<organism evidence="3 4">
    <name type="scientific">Cymbomonas tetramitiformis</name>
    <dbReference type="NCBI Taxonomy" id="36881"/>
    <lineage>
        <taxon>Eukaryota</taxon>
        <taxon>Viridiplantae</taxon>
        <taxon>Chlorophyta</taxon>
        <taxon>Pyramimonadophyceae</taxon>
        <taxon>Pyramimonadales</taxon>
        <taxon>Pyramimonadaceae</taxon>
        <taxon>Cymbomonas</taxon>
    </lineage>
</organism>
<dbReference type="Proteomes" id="UP001190700">
    <property type="component" value="Unassembled WGS sequence"/>
</dbReference>
<reference evidence="3 4" key="1">
    <citation type="journal article" date="2015" name="Genome Biol. Evol.">
        <title>Comparative Genomics of a Bacterivorous Green Alga Reveals Evolutionary Causalities and Consequences of Phago-Mixotrophic Mode of Nutrition.</title>
        <authorList>
            <person name="Burns J.A."/>
            <person name="Paasch A."/>
            <person name="Narechania A."/>
            <person name="Kim E."/>
        </authorList>
    </citation>
    <scope>NUCLEOTIDE SEQUENCE [LARGE SCALE GENOMIC DNA]</scope>
    <source>
        <strain evidence="3">PLY_AMNH</strain>
    </source>
</reference>
<dbReference type="EMBL" id="LGRX02025223">
    <property type="protein sequence ID" value="KAK3252763.1"/>
    <property type="molecule type" value="Genomic_DNA"/>
</dbReference>
<gene>
    <name evidence="3" type="ORF">CYMTET_26586</name>
    <name evidence="2" type="ORF">CYMTET_37957</name>
</gene>
<evidence type="ECO:0000313" key="4">
    <source>
        <dbReference type="Proteomes" id="UP001190700"/>
    </source>
</evidence>
<sequence>MNTLGMDDFDIEQTAKEGEKTPAELLKAREQTWFQKMAGHSSTGVAHNLGNDKALTSFLKSPFVRNGERYVVIGHKPKGCKAFEVKVPIVYNRRDDASDYEPKPTVEKEFSLHEQCVKEFLSGVDKDTLDKYREHIAHSFAVYESGLLVAQKKQEELDKYEAMFQGMSKKQRKRAEAAYLAAKAAAEAAGSDSDEEEEGTKVEEPVEKPGLLKRVAEAAGNIAGVVADANKRPMLGN</sequence>